<sequence length="137" mass="15359">MKEPIYKAAVLFVVSAPILWLIGVLLKELSIVLNIHDTYFVIAMDDYMLVLVAFFVGVAFLFGLAGLVRIPWNENQIRRYTAFNFIIGLCLTMLGIIAALEDVSGDWWILTVGLLIALAISTQLVMVFHGIIKLMKK</sequence>
<keyword evidence="1" id="KW-1133">Transmembrane helix</keyword>
<dbReference type="STRING" id="1224947.SAMN05216480_10742"/>
<dbReference type="EMBL" id="FPBK01000007">
    <property type="protein sequence ID" value="SFU55538.1"/>
    <property type="molecule type" value="Genomic_DNA"/>
</dbReference>
<dbReference type="AlphaFoldDB" id="A0A1I7H4C5"/>
<evidence type="ECO:0000256" key="1">
    <source>
        <dbReference type="SAM" id="Phobius"/>
    </source>
</evidence>
<dbReference type="Proteomes" id="UP000199138">
    <property type="component" value="Unassembled WGS sequence"/>
</dbReference>
<evidence type="ECO:0000313" key="2">
    <source>
        <dbReference type="EMBL" id="SFU55538.1"/>
    </source>
</evidence>
<keyword evidence="3" id="KW-1185">Reference proteome</keyword>
<accession>A0A1I7H4C5</accession>
<evidence type="ECO:0000313" key="3">
    <source>
        <dbReference type="Proteomes" id="UP000199138"/>
    </source>
</evidence>
<keyword evidence="1" id="KW-0812">Transmembrane</keyword>
<dbReference type="RefSeq" id="WP_093025109.1">
    <property type="nucleotide sequence ID" value="NZ_FPBK01000007.1"/>
</dbReference>
<reference evidence="2 3" key="1">
    <citation type="submission" date="2016-10" db="EMBL/GenBank/DDBJ databases">
        <authorList>
            <person name="de Groot N.N."/>
        </authorList>
    </citation>
    <scope>NUCLEOTIDE SEQUENCE [LARGE SCALE GENOMIC DNA]</scope>
    <source>
        <strain evidence="2 3">CGMCC 1.12333</strain>
    </source>
</reference>
<protein>
    <submittedName>
        <fullName evidence="2">Uncharacterized protein</fullName>
    </submittedName>
</protein>
<feature type="transmembrane region" description="Helical" evidence="1">
    <location>
        <begin position="47"/>
        <end position="68"/>
    </location>
</feature>
<gene>
    <name evidence="2" type="ORF">SAMN05216480_10742</name>
</gene>
<organism evidence="2 3">
    <name type="scientific">Pustulibacterium marinum</name>
    <dbReference type="NCBI Taxonomy" id="1224947"/>
    <lineage>
        <taxon>Bacteria</taxon>
        <taxon>Pseudomonadati</taxon>
        <taxon>Bacteroidota</taxon>
        <taxon>Flavobacteriia</taxon>
        <taxon>Flavobacteriales</taxon>
        <taxon>Flavobacteriaceae</taxon>
        <taxon>Pustulibacterium</taxon>
    </lineage>
</organism>
<dbReference type="OrthoDB" id="1376924at2"/>
<feature type="transmembrane region" description="Helical" evidence="1">
    <location>
        <begin position="9"/>
        <end position="27"/>
    </location>
</feature>
<name>A0A1I7H4C5_9FLAO</name>
<feature type="transmembrane region" description="Helical" evidence="1">
    <location>
        <begin position="80"/>
        <end position="101"/>
    </location>
</feature>
<feature type="transmembrane region" description="Helical" evidence="1">
    <location>
        <begin position="107"/>
        <end position="132"/>
    </location>
</feature>
<proteinExistence type="predicted"/>
<keyword evidence="1" id="KW-0472">Membrane</keyword>